<dbReference type="PANTHER" id="PTHR13408:SF0">
    <property type="entry name" value="DNA-DIRECTED RNA POLYMERASE III SUBUNIT RPC4"/>
    <property type="match status" value="1"/>
</dbReference>
<evidence type="ECO:0000256" key="2">
    <source>
        <dbReference type="ARBA" id="ARBA00022478"/>
    </source>
</evidence>
<feature type="compositionally biased region" description="Polar residues" evidence="5">
    <location>
        <begin position="96"/>
        <end position="111"/>
    </location>
</feature>
<evidence type="ECO:0000256" key="4">
    <source>
        <dbReference type="ARBA" id="ARBA00023242"/>
    </source>
</evidence>
<dbReference type="GO" id="GO:0003677">
    <property type="term" value="F:DNA binding"/>
    <property type="evidence" value="ECO:0007669"/>
    <property type="project" value="InterPro"/>
</dbReference>
<keyword evidence="2" id="KW-0240">DNA-directed RNA polymerase</keyword>
<reference evidence="7" key="1">
    <citation type="submission" date="2025-08" db="UniProtKB">
        <authorList>
            <consortium name="RefSeq"/>
        </authorList>
    </citation>
    <scope>IDENTIFICATION</scope>
    <source>
        <tissue evidence="7">Seedling</tissue>
    </source>
</reference>
<feature type="compositionally biased region" description="Polar residues" evidence="5">
    <location>
        <begin position="208"/>
        <end position="219"/>
    </location>
</feature>
<dbReference type="GeneID" id="107424091"/>
<evidence type="ECO:0000256" key="1">
    <source>
        <dbReference type="ARBA" id="ARBA00004123"/>
    </source>
</evidence>
<dbReference type="RefSeq" id="XP_060674761.1">
    <property type="nucleotide sequence ID" value="XM_060818778.1"/>
</dbReference>
<keyword evidence="3" id="KW-0804">Transcription</keyword>
<keyword evidence="4" id="KW-0539">Nucleus</keyword>
<evidence type="ECO:0000313" key="6">
    <source>
        <dbReference type="Proteomes" id="UP001652623"/>
    </source>
</evidence>
<dbReference type="GO" id="GO:0042797">
    <property type="term" value="P:tRNA transcription by RNA polymerase III"/>
    <property type="evidence" value="ECO:0007669"/>
    <property type="project" value="TreeGrafter"/>
</dbReference>
<accession>A0A6P6GFR7</accession>
<organism evidence="6 7">
    <name type="scientific">Ziziphus jujuba</name>
    <name type="common">Chinese jujube</name>
    <name type="synonym">Ziziphus sativa</name>
    <dbReference type="NCBI Taxonomy" id="326968"/>
    <lineage>
        <taxon>Eukaryota</taxon>
        <taxon>Viridiplantae</taxon>
        <taxon>Streptophyta</taxon>
        <taxon>Embryophyta</taxon>
        <taxon>Tracheophyta</taxon>
        <taxon>Spermatophyta</taxon>
        <taxon>Magnoliopsida</taxon>
        <taxon>eudicotyledons</taxon>
        <taxon>Gunneridae</taxon>
        <taxon>Pentapetalae</taxon>
        <taxon>rosids</taxon>
        <taxon>fabids</taxon>
        <taxon>Rosales</taxon>
        <taxon>Rhamnaceae</taxon>
        <taxon>Paliureae</taxon>
        <taxon>Ziziphus</taxon>
    </lineage>
</organism>
<feature type="compositionally biased region" description="Polar residues" evidence="5">
    <location>
        <begin position="1"/>
        <end position="10"/>
    </location>
</feature>
<dbReference type="GO" id="GO:0005666">
    <property type="term" value="C:RNA polymerase III complex"/>
    <property type="evidence" value="ECO:0007669"/>
    <property type="project" value="InterPro"/>
</dbReference>
<dbReference type="AlphaFoldDB" id="A0A6P6GFR7"/>
<evidence type="ECO:0000256" key="5">
    <source>
        <dbReference type="SAM" id="MobiDB-lite"/>
    </source>
</evidence>
<feature type="region of interest" description="Disordered" evidence="5">
    <location>
        <begin position="200"/>
        <end position="222"/>
    </location>
</feature>
<gene>
    <name evidence="7" type="primary">LOC107424091</name>
</gene>
<feature type="region of interest" description="Disordered" evidence="5">
    <location>
        <begin position="94"/>
        <end position="113"/>
    </location>
</feature>
<name>A0A6P6GFR7_ZIZJJ</name>
<comment type="subcellular location">
    <subcellularLocation>
        <location evidence="1">Nucleus</location>
    </subcellularLocation>
</comment>
<feature type="compositionally biased region" description="Basic residues" evidence="5">
    <location>
        <begin position="14"/>
        <end position="27"/>
    </location>
</feature>
<keyword evidence="6" id="KW-1185">Reference proteome</keyword>
<sequence>MDPVSFNSDSDAPKKRKFKPKPPPRRVPKPEVKAEVVEDVDDAKQARDLLKRFNEGLMRTKPKVEKKVAATQIAFGYGGASATLKSYGVPRGANDNRLQGSASASNGSTFPLGTREEKEYREPWDYYSYYPVTLPHRKPYSGNPELLNAEEFWADSEIITYNESSTKVAEELDLMEEIPETSMFFVQLPPTIPSIKQSNIADSKEATESSQPPGSASNKQKSRALGELPEGFMGKMLVYRSGAIKLKLGDTLYDVSSGMDCGFAQDVVAINNAEKHCCIIGELNKRIILTPDVDSILSRMADL</sequence>
<proteinExistence type="predicted"/>
<dbReference type="InterPro" id="IPR007811">
    <property type="entry name" value="RPC4"/>
</dbReference>
<protein>
    <submittedName>
        <fullName evidence="7">Uncharacterized protein LOC107424091 isoform X2</fullName>
    </submittedName>
</protein>
<evidence type="ECO:0000256" key="3">
    <source>
        <dbReference type="ARBA" id="ARBA00023163"/>
    </source>
</evidence>
<dbReference type="Proteomes" id="UP001652623">
    <property type="component" value="Chromosome 7"/>
</dbReference>
<feature type="region of interest" description="Disordered" evidence="5">
    <location>
        <begin position="1"/>
        <end position="33"/>
    </location>
</feature>
<evidence type="ECO:0000313" key="7">
    <source>
        <dbReference type="RefSeq" id="XP_060674761.1"/>
    </source>
</evidence>
<dbReference type="PANTHER" id="PTHR13408">
    <property type="entry name" value="DNA-DIRECTED RNA POLYMERASE III"/>
    <property type="match status" value="1"/>
</dbReference>
<dbReference type="Pfam" id="PF05132">
    <property type="entry name" value="RNA_pol_Rpc4"/>
    <property type="match status" value="1"/>
</dbReference>